<evidence type="ECO:0000313" key="2">
    <source>
        <dbReference type="EMBL" id="KAF6286000.1"/>
    </source>
</evidence>
<dbReference type="Proteomes" id="UP000527355">
    <property type="component" value="Unassembled WGS sequence"/>
</dbReference>
<reference evidence="2 3" key="1">
    <citation type="journal article" date="2020" name="Nature">
        <title>Six reference-quality genomes reveal evolution of bat adaptations.</title>
        <authorList>
            <person name="Jebb D."/>
            <person name="Huang Z."/>
            <person name="Pippel M."/>
            <person name="Hughes G.M."/>
            <person name="Lavrichenko K."/>
            <person name="Devanna P."/>
            <person name="Winkler S."/>
            <person name="Jermiin L.S."/>
            <person name="Skirmuntt E.C."/>
            <person name="Katzourakis A."/>
            <person name="Burkitt-Gray L."/>
            <person name="Ray D.A."/>
            <person name="Sullivan K.A.M."/>
            <person name="Roscito J.G."/>
            <person name="Kirilenko B.M."/>
            <person name="Davalos L.M."/>
            <person name="Corthals A.P."/>
            <person name="Power M.L."/>
            <person name="Jones G."/>
            <person name="Ransome R.D."/>
            <person name="Dechmann D.K.N."/>
            <person name="Locatelli A.G."/>
            <person name="Puechmaille S.J."/>
            <person name="Fedrigo O."/>
            <person name="Jarvis E.D."/>
            <person name="Hiller M."/>
            <person name="Vernes S.C."/>
            <person name="Myers E.W."/>
            <person name="Teeling E.C."/>
        </authorList>
    </citation>
    <scope>NUCLEOTIDE SEQUENCE [LARGE SCALE GENOMIC DNA]</scope>
    <source>
        <strain evidence="2">MMyoMyo1</strain>
        <tissue evidence="2">Flight muscle</tissue>
    </source>
</reference>
<sequence>MDLRAPGRRAARLPQTPGECAEAGDNPAPAHPPCKRWSPGTHQPARSRCDHASSGPCTPSLPPSPPPEPPASLSSNLGVWQARASGHRALPGTQRRRRARKPFCPGRAARRAQQDAPGNGFPRAGDWLSV</sequence>
<keyword evidence="3" id="KW-1185">Reference proteome</keyword>
<feature type="region of interest" description="Disordered" evidence="1">
    <location>
        <begin position="1"/>
        <end position="130"/>
    </location>
</feature>
<feature type="compositionally biased region" description="Pro residues" evidence="1">
    <location>
        <begin position="59"/>
        <end position="70"/>
    </location>
</feature>
<comment type="caution">
    <text evidence="2">The sequence shown here is derived from an EMBL/GenBank/DDBJ whole genome shotgun (WGS) entry which is preliminary data.</text>
</comment>
<dbReference type="EMBL" id="JABWUV010000019">
    <property type="protein sequence ID" value="KAF6286000.1"/>
    <property type="molecule type" value="Genomic_DNA"/>
</dbReference>
<feature type="compositionally biased region" description="Basic residues" evidence="1">
    <location>
        <begin position="1"/>
        <end position="11"/>
    </location>
</feature>
<dbReference type="AlphaFoldDB" id="A0A7J7SC66"/>
<accession>A0A7J7SC66</accession>
<gene>
    <name evidence="2" type="ORF">mMyoMyo1_009550</name>
</gene>
<proteinExistence type="predicted"/>
<organism evidence="2 3">
    <name type="scientific">Myotis myotis</name>
    <name type="common">Greater mouse-eared bat</name>
    <name type="synonym">Vespertilio myotis</name>
    <dbReference type="NCBI Taxonomy" id="51298"/>
    <lineage>
        <taxon>Eukaryota</taxon>
        <taxon>Metazoa</taxon>
        <taxon>Chordata</taxon>
        <taxon>Craniata</taxon>
        <taxon>Vertebrata</taxon>
        <taxon>Euteleostomi</taxon>
        <taxon>Mammalia</taxon>
        <taxon>Eutheria</taxon>
        <taxon>Laurasiatheria</taxon>
        <taxon>Chiroptera</taxon>
        <taxon>Yangochiroptera</taxon>
        <taxon>Vespertilionidae</taxon>
        <taxon>Myotis</taxon>
    </lineage>
</organism>
<evidence type="ECO:0000313" key="3">
    <source>
        <dbReference type="Proteomes" id="UP000527355"/>
    </source>
</evidence>
<evidence type="ECO:0000256" key="1">
    <source>
        <dbReference type="SAM" id="MobiDB-lite"/>
    </source>
</evidence>
<name>A0A7J7SC66_MYOMY</name>
<protein>
    <submittedName>
        <fullName evidence="2">Uncharacterized protein</fullName>
    </submittedName>
</protein>